<proteinExistence type="predicted"/>
<evidence type="ECO:0000313" key="3">
    <source>
        <dbReference type="Proteomes" id="UP000438196"/>
    </source>
</evidence>
<dbReference type="Proteomes" id="UP000438196">
    <property type="component" value="Unassembled WGS sequence"/>
</dbReference>
<dbReference type="GO" id="GO:0005829">
    <property type="term" value="C:cytosol"/>
    <property type="evidence" value="ECO:0007669"/>
    <property type="project" value="TreeGrafter"/>
</dbReference>
<dbReference type="InterPro" id="IPR027417">
    <property type="entry name" value="P-loop_NTPase"/>
</dbReference>
<sequence>MVRPAMGKTAFAVNIAESVAVDQGKSALIVSLEMTNEALMDRILASLGKIPLPALKDGSATSEYGTELTAAAWKVKNSKLHMSDRPGMTAPRLRSLGRRHKQRYGLDLLVLDYLQLMEGTGRGGNRTEDVSDMSRQAKLMARELDCPVIILSQLNRGLEQRPNKRPMMSDLRESGAIEQDADIIMFVYRDEVYHPDTDQKGIAEIIIGKARNSEIGTVRTAFLGKYSRFEKLSAGWVG</sequence>
<gene>
    <name evidence="2" type="ORF">GNF76_28390</name>
</gene>
<dbReference type="GO" id="GO:0003678">
    <property type="term" value="F:DNA helicase activity"/>
    <property type="evidence" value="ECO:0007669"/>
    <property type="project" value="InterPro"/>
</dbReference>
<evidence type="ECO:0000259" key="1">
    <source>
        <dbReference type="PROSITE" id="PS51199"/>
    </source>
</evidence>
<dbReference type="EMBL" id="WNNK01000044">
    <property type="protein sequence ID" value="MUF08259.1"/>
    <property type="molecule type" value="Genomic_DNA"/>
</dbReference>
<dbReference type="PANTHER" id="PTHR30153:SF2">
    <property type="entry name" value="REPLICATIVE DNA HELICASE"/>
    <property type="match status" value="1"/>
</dbReference>
<dbReference type="SUPFAM" id="SSF52540">
    <property type="entry name" value="P-loop containing nucleoside triphosphate hydrolases"/>
    <property type="match status" value="1"/>
</dbReference>
<keyword evidence="3" id="KW-1185">Reference proteome</keyword>
<dbReference type="GO" id="GO:0005524">
    <property type="term" value="F:ATP binding"/>
    <property type="evidence" value="ECO:0007669"/>
    <property type="project" value="InterPro"/>
</dbReference>
<organism evidence="2 3">
    <name type="scientific">Pseudomonas spelaei</name>
    <dbReference type="NCBI Taxonomy" id="1055469"/>
    <lineage>
        <taxon>Bacteria</taxon>
        <taxon>Pseudomonadati</taxon>
        <taxon>Pseudomonadota</taxon>
        <taxon>Gammaproteobacteria</taxon>
        <taxon>Pseudomonadales</taxon>
        <taxon>Pseudomonadaceae</taxon>
        <taxon>Pseudomonas</taxon>
    </lineage>
</organism>
<dbReference type="Gene3D" id="3.40.50.300">
    <property type="entry name" value="P-loop containing nucleotide triphosphate hydrolases"/>
    <property type="match status" value="1"/>
</dbReference>
<evidence type="ECO:0000313" key="2">
    <source>
        <dbReference type="EMBL" id="MUF08259.1"/>
    </source>
</evidence>
<dbReference type="Pfam" id="PF03796">
    <property type="entry name" value="DnaB_C"/>
    <property type="match status" value="1"/>
</dbReference>
<comment type="caution">
    <text evidence="2">The sequence shown here is derived from an EMBL/GenBank/DDBJ whole genome shotgun (WGS) entry which is preliminary data.</text>
</comment>
<dbReference type="InterPro" id="IPR007694">
    <property type="entry name" value="DNA_helicase_DnaB-like_C"/>
</dbReference>
<protein>
    <submittedName>
        <fullName evidence="2">AAA family ATPase</fullName>
    </submittedName>
</protein>
<dbReference type="CDD" id="cd00984">
    <property type="entry name" value="DnaB_C"/>
    <property type="match status" value="1"/>
</dbReference>
<name>A0A6I3WM28_9PSED</name>
<dbReference type="PANTHER" id="PTHR30153">
    <property type="entry name" value="REPLICATIVE DNA HELICASE DNAB"/>
    <property type="match status" value="1"/>
</dbReference>
<accession>A0A6I3WM28</accession>
<dbReference type="AlphaFoldDB" id="A0A6I3WM28"/>
<dbReference type="GO" id="GO:0006260">
    <property type="term" value="P:DNA replication"/>
    <property type="evidence" value="ECO:0007669"/>
    <property type="project" value="InterPro"/>
</dbReference>
<reference evidence="2 3" key="1">
    <citation type="submission" date="2019-11" db="EMBL/GenBank/DDBJ databases">
        <title>Pseudomonas karstica sp. nov. and Pseudomonas spelaei sp. nov. from karst caves.</title>
        <authorList>
            <person name="Zeman M."/>
        </authorList>
    </citation>
    <scope>NUCLEOTIDE SEQUENCE [LARGE SCALE GENOMIC DNA]</scope>
    <source>
        <strain evidence="2 3">CCM 7893</strain>
    </source>
</reference>
<dbReference type="OrthoDB" id="9773982at2"/>
<dbReference type="PROSITE" id="PS51199">
    <property type="entry name" value="SF4_HELICASE"/>
    <property type="match status" value="1"/>
</dbReference>
<feature type="domain" description="SF4 helicase" evidence="1">
    <location>
        <begin position="1"/>
        <end position="236"/>
    </location>
</feature>